<proteinExistence type="predicted"/>
<sequence>MIKRSQDSSNNKEQLDAQHKQRLQRLYADVKELKDALLTRDDGIYEGEIFTPSGIPSKSDEKIRTQFLEMHQMVENLGRIEWKVKQKIWTDDVLLTAGKQPGQRLVRKAVVQDLIWSHLYQSMFCSPFRIFGDEGPASSTYGYTWPLPGVKAERWRHFTIKECRDVLGKPAPSGHDPRARLKRGFQSSRATLIETIVSELSDIVDLDDSHVHLVGRLCQKAALTWFDFQMHRCRIVVGLTGSKTGSPAEKATQVREASLVLTLLPMVGRHGNVEGVDLENFTTINGCAGETLTIP</sequence>
<evidence type="ECO:0000313" key="2">
    <source>
        <dbReference type="Proteomes" id="UP001271007"/>
    </source>
</evidence>
<accession>A0AAJ0DC44</accession>
<gene>
    <name evidence="1" type="ORF">LTR09_007626</name>
</gene>
<dbReference type="EMBL" id="JAWDJX010000027">
    <property type="protein sequence ID" value="KAK3051230.1"/>
    <property type="molecule type" value="Genomic_DNA"/>
</dbReference>
<name>A0AAJ0DC44_9PEZI</name>
<keyword evidence="2" id="KW-1185">Reference proteome</keyword>
<comment type="caution">
    <text evidence="1">The sequence shown here is derived from an EMBL/GenBank/DDBJ whole genome shotgun (WGS) entry which is preliminary data.</text>
</comment>
<dbReference type="Proteomes" id="UP001271007">
    <property type="component" value="Unassembled WGS sequence"/>
</dbReference>
<organism evidence="1 2">
    <name type="scientific">Extremus antarcticus</name>
    <dbReference type="NCBI Taxonomy" id="702011"/>
    <lineage>
        <taxon>Eukaryota</taxon>
        <taxon>Fungi</taxon>
        <taxon>Dikarya</taxon>
        <taxon>Ascomycota</taxon>
        <taxon>Pezizomycotina</taxon>
        <taxon>Dothideomycetes</taxon>
        <taxon>Dothideomycetidae</taxon>
        <taxon>Mycosphaerellales</taxon>
        <taxon>Extremaceae</taxon>
        <taxon>Extremus</taxon>
    </lineage>
</organism>
<evidence type="ECO:0000313" key="1">
    <source>
        <dbReference type="EMBL" id="KAK3051230.1"/>
    </source>
</evidence>
<reference evidence="1" key="1">
    <citation type="submission" date="2023-04" db="EMBL/GenBank/DDBJ databases">
        <title>Black Yeasts Isolated from many extreme environments.</title>
        <authorList>
            <person name="Coleine C."/>
            <person name="Stajich J.E."/>
            <person name="Selbmann L."/>
        </authorList>
    </citation>
    <scope>NUCLEOTIDE SEQUENCE</scope>
    <source>
        <strain evidence="1">CCFEE 5312</strain>
    </source>
</reference>
<dbReference type="AlphaFoldDB" id="A0AAJ0DC44"/>
<protein>
    <submittedName>
        <fullName evidence="1">Uncharacterized protein</fullName>
    </submittedName>
</protein>